<feature type="compositionally biased region" description="Gly residues" evidence="1">
    <location>
        <begin position="207"/>
        <end position="256"/>
    </location>
</feature>
<protein>
    <submittedName>
        <fullName evidence="4">PE-PGRS family protein</fullName>
    </submittedName>
</protein>
<sequence length="573" mass="55301">MSYLVAVLQLLSSAATELATMGAALKSATTAAALPTTAIPAAAQDEVSTAVASLFSAHAREYQALSARASDFHQQFVESLTASAGSYAAAESANANPLAQAALNMINSPAQTLLGRPLIGDGANGAPGTGHDGGPGGLLYGNGGDGGSGGAGQAGGNGGSAGLIGNGGAGGRGGGGVAGASGVSAAPPGGRGGAGGVLWGNGGSGGAGGAGVPGSTGGGGGVGGPAQLIGDGGNGGMGGSGADPGPGGAGGAGGQLAGRAGSTGAPGTQVGAPGIPGGPSDPGGPIDPGQNAVDAARSGDLASSNGGTITDGALQEISGIDAGIKNPNVVWVHNDSGDSARIFAVDAKTGQTLGSYALGGAKAVDWEDIEVATAADGKSYIYVGDIGDNGLSRSDVVIYRVPEPTVTGTATNPTNTTLTGVDQLRLGYPNGEKINSESLAVDPRSGNLMVIEKTSANISRVYSAPATAWGSTGDTTLQQVATLDLSQTNSKLVTSADFSPDGSELAVRTYRDVLLWNRDPNSSAWSPFSQQPAMGPAVPNESQGEAIAFHPDGDGYVTVSEGTNQTLHNFDAP</sequence>
<accession>A0A163XTX2</accession>
<evidence type="ECO:0000256" key="2">
    <source>
        <dbReference type="SAM" id="SignalP"/>
    </source>
</evidence>
<evidence type="ECO:0000259" key="3">
    <source>
        <dbReference type="Pfam" id="PF00934"/>
    </source>
</evidence>
<organism evidence="4 5">
    <name type="scientific">Mycobacterium ostraviense</name>
    <dbReference type="NCBI Taxonomy" id="2738409"/>
    <lineage>
        <taxon>Bacteria</taxon>
        <taxon>Bacillati</taxon>
        <taxon>Actinomycetota</taxon>
        <taxon>Actinomycetes</taxon>
        <taxon>Mycobacteriales</taxon>
        <taxon>Mycobacteriaceae</taxon>
        <taxon>Mycobacterium</taxon>
    </lineage>
</organism>
<feature type="region of interest" description="Disordered" evidence="1">
    <location>
        <begin position="207"/>
        <end position="309"/>
    </location>
</feature>
<feature type="signal peptide" evidence="2">
    <location>
        <begin position="1"/>
        <end position="19"/>
    </location>
</feature>
<keyword evidence="2" id="KW-0732">Signal</keyword>
<reference evidence="5" key="1">
    <citation type="submission" date="2016-04" db="EMBL/GenBank/DDBJ databases">
        <authorList>
            <person name="Strapagiel D."/>
            <person name="Borowka P."/>
            <person name="Marciniak B."/>
            <person name="Bakula Z."/>
            <person name="Van Ingen J."/>
            <person name="Safianowska A."/>
            <person name="Dziadek J."/>
            <person name="Jagielski T."/>
        </authorList>
    </citation>
    <scope>NUCLEOTIDE SEQUENCE [LARGE SCALE GENOMIC DNA]</scope>
    <source>
        <strain evidence="5">1010001458</strain>
    </source>
</reference>
<dbReference type="RefSeq" id="WP_075512192.1">
    <property type="nucleotide sequence ID" value="NZ_LWCI01000134.1"/>
</dbReference>
<dbReference type="AlphaFoldDB" id="A0A163XTX2"/>
<dbReference type="InterPro" id="IPR011047">
    <property type="entry name" value="Quinoprotein_ADH-like_sf"/>
</dbReference>
<evidence type="ECO:0000313" key="4">
    <source>
        <dbReference type="EMBL" id="KZS59749.1"/>
    </source>
</evidence>
<dbReference type="EMBL" id="LWCI01000134">
    <property type="protein sequence ID" value="KZS59749.1"/>
    <property type="molecule type" value="Genomic_DNA"/>
</dbReference>
<dbReference type="Proteomes" id="UP000077342">
    <property type="component" value="Unassembled WGS sequence"/>
</dbReference>
<dbReference type="Gene3D" id="1.10.287.850">
    <property type="entry name" value="HP0062-like domain"/>
    <property type="match status" value="1"/>
</dbReference>
<keyword evidence="5" id="KW-1185">Reference proteome</keyword>
<dbReference type="SUPFAM" id="SSF140459">
    <property type="entry name" value="PE/PPE dimer-like"/>
    <property type="match status" value="1"/>
</dbReference>
<dbReference type="Pfam" id="PF00934">
    <property type="entry name" value="PE"/>
    <property type="match status" value="1"/>
</dbReference>
<dbReference type="InterPro" id="IPR038332">
    <property type="entry name" value="PPE_sf"/>
</dbReference>
<gene>
    <name evidence="4" type="ORF">A4G28_14265</name>
</gene>
<name>A0A163XTX2_9MYCO</name>
<proteinExistence type="predicted"/>
<feature type="chain" id="PRO_5039474851" evidence="2">
    <location>
        <begin position="20"/>
        <end position="573"/>
    </location>
</feature>
<dbReference type="SUPFAM" id="SSF50998">
    <property type="entry name" value="Quinoprotein alcohol dehydrogenase-like"/>
    <property type="match status" value="1"/>
</dbReference>
<comment type="caution">
    <text evidence="4">The sequence shown here is derived from an EMBL/GenBank/DDBJ whole genome shotgun (WGS) entry which is preliminary data.</text>
</comment>
<evidence type="ECO:0000256" key="1">
    <source>
        <dbReference type="SAM" id="MobiDB-lite"/>
    </source>
</evidence>
<feature type="compositionally biased region" description="Gly residues" evidence="1">
    <location>
        <begin position="122"/>
        <end position="144"/>
    </location>
</feature>
<dbReference type="InterPro" id="IPR000084">
    <property type="entry name" value="PE-PGRS_N"/>
</dbReference>
<feature type="domain" description="PE" evidence="3">
    <location>
        <begin position="5"/>
        <end position="94"/>
    </location>
</feature>
<dbReference type="InterPro" id="IPR048996">
    <property type="entry name" value="PGRS_rpt"/>
</dbReference>
<dbReference type="Pfam" id="PF21526">
    <property type="entry name" value="PGRS"/>
    <property type="match status" value="1"/>
</dbReference>
<feature type="region of interest" description="Disordered" evidence="1">
    <location>
        <begin position="118"/>
        <end position="144"/>
    </location>
</feature>
<evidence type="ECO:0000313" key="5">
    <source>
        <dbReference type="Proteomes" id="UP000077342"/>
    </source>
</evidence>